<gene>
    <name evidence="3" type="ORF">GCM10011578_049500</name>
</gene>
<evidence type="ECO:0000313" key="3">
    <source>
        <dbReference type="EMBL" id="GGN19534.1"/>
    </source>
</evidence>
<keyword evidence="4" id="KW-1185">Reference proteome</keyword>
<evidence type="ECO:0000313" key="4">
    <source>
        <dbReference type="Proteomes" id="UP000653411"/>
    </source>
</evidence>
<dbReference type="PANTHER" id="PTHR33627">
    <property type="entry name" value="TRANSPOSASE"/>
    <property type="match status" value="1"/>
</dbReference>
<evidence type="ECO:0000256" key="1">
    <source>
        <dbReference type="SAM" id="MobiDB-lite"/>
    </source>
</evidence>
<dbReference type="SUPFAM" id="SSF53098">
    <property type="entry name" value="Ribonuclease H-like"/>
    <property type="match status" value="1"/>
</dbReference>
<feature type="region of interest" description="Disordered" evidence="1">
    <location>
        <begin position="404"/>
        <end position="441"/>
    </location>
</feature>
<name>A0A918CT93_9ACTN</name>
<dbReference type="NCBIfam" id="NF033540">
    <property type="entry name" value="transpos_IS701"/>
    <property type="match status" value="1"/>
</dbReference>
<dbReference type="Pfam" id="PF13546">
    <property type="entry name" value="DDE_5"/>
    <property type="match status" value="1"/>
</dbReference>
<reference evidence="3" key="2">
    <citation type="submission" date="2020-09" db="EMBL/GenBank/DDBJ databases">
        <authorList>
            <person name="Sun Q."/>
            <person name="Zhou Y."/>
        </authorList>
    </citation>
    <scope>NUCLEOTIDE SEQUENCE</scope>
    <source>
        <strain evidence="3">CGMCC 4.7110</strain>
    </source>
</reference>
<dbReference type="EMBL" id="BMML01000011">
    <property type="protein sequence ID" value="GGN19534.1"/>
    <property type="molecule type" value="Genomic_DNA"/>
</dbReference>
<evidence type="ECO:0000259" key="2">
    <source>
        <dbReference type="Pfam" id="PF13546"/>
    </source>
</evidence>
<feature type="compositionally biased region" description="Low complexity" evidence="1">
    <location>
        <begin position="423"/>
        <end position="441"/>
    </location>
</feature>
<proteinExistence type="predicted"/>
<comment type="caution">
    <text evidence="3">The sequence shown here is derived from an EMBL/GenBank/DDBJ whole genome shotgun (WGS) entry which is preliminary data.</text>
</comment>
<dbReference type="Proteomes" id="UP000653411">
    <property type="component" value="Unassembled WGS sequence"/>
</dbReference>
<dbReference type="PANTHER" id="PTHR33627:SF1">
    <property type="entry name" value="TRANSPOSASE"/>
    <property type="match status" value="1"/>
</dbReference>
<dbReference type="AlphaFoldDB" id="A0A918CT93"/>
<dbReference type="InterPro" id="IPR012337">
    <property type="entry name" value="RNaseH-like_sf"/>
</dbReference>
<organism evidence="3 4">
    <name type="scientific">Streptomyces fuscichromogenes</name>
    <dbReference type="NCBI Taxonomy" id="1324013"/>
    <lineage>
        <taxon>Bacteria</taxon>
        <taxon>Bacillati</taxon>
        <taxon>Actinomycetota</taxon>
        <taxon>Actinomycetes</taxon>
        <taxon>Kitasatosporales</taxon>
        <taxon>Streptomycetaceae</taxon>
        <taxon>Streptomyces</taxon>
    </lineage>
</organism>
<sequence>METESDVEVGLWDAELESLLQRVGGRFGRVEPRRRMRDYVRGLLGPVGRKNSWQIAEYAGHGTPHGLQRLLSWCQWDPDRIRDDLQDYVAERLGQPGGVLIVDDTGFLKKGTVSAGVQRQYSGTAGRTENCQIGVFAAYASARGRALVDRELYLPKSWTEDPDRCRAARIPEEKSFATKPELARVMVQRALDSALPVTWVTADAAYGQEWHFRRMLEEAGVGYVLAVPKSQQVKSPAGSWRIDHVLTGAPPDAGERISCGDGAKGPRVYDWAAAKLPTVDGSDPAHCRWVLARRSLARPDEVAYYLAFAPADTVVTELVRVAGARWAIEECFQAAKNECGLDQYEVRRYVGWYRHITLAMLAHAFLAAMTAHALERGAGETVRPASFPSPWQKSGGSWTLPVPPRPGMGHPRTGSTGPIGADAIRPSPATATTSAARTPIG</sequence>
<dbReference type="InterPro" id="IPR039365">
    <property type="entry name" value="IS701-like"/>
</dbReference>
<reference evidence="3" key="1">
    <citation type="journal article" date="2014" name="Int. J. Syst. Evol. Microbiol.">
        <title>Complete genome sequence of Corynebacterium casei LMG S-19264T (=DSM 44701T), isolated from a smear-ripened cheese.</title>
        <authorList>
            <consortium name="US DOE Joint Genome Institute (JGI-PGF)"/>
            <person name="Walter F."/>
            <person name="Albersmeier A."/>
            <person name="Kalinowski J."/>
            <person name="Ruckert C."/>
        </authorList>
    </citation>
    <scope>NUCLEOTIDE SEQUENCE</scope>
    <source>
        <strain evidence="3">CGMCC 4.7110</strain>
    </source>
</reference>
<protein>
    <submittedName>
        <fullName evidence="3">Transposase</fullName>
    </submittedName>
</protein>
<dbReference type="InterPro" id="IPR038721">
    <property type="entry name" value="IS701-like_DDE_dom"/>
</dbReference>
<accession>A0A918CT93</accession>
<feature type="domain" description="Transposase IS701-like DDE" evidence="2">
    <location>
        <begin position="27"/>
        <end position="238"/>
    </location>
</feature>